<evidence type="ECO:0000313" key="14">
    <source>
        <dbReference type="Proteomes" id="UP000034112"/>
    </source>
</evidence>
<organism evidence="13 14">
    <name type="scientific">Trichoderma harzianum</name>
    <name type="common">Hypocrea lixii</name>
    <dbReference type="NCBI Taxonomy" id="5544"/>
    <lineage>
        <taxon>Eukaryota</taxon>
        <taxon>Fungi</taxon>
        <taxon>Dikarya</taxon>
        <taxon>Ascomycota</taxon>
        <taxon>Pezizomycotina</taxon>
        <taxon>Sordariomycetes</taxon>
        <taxon>Hypocreomycetidae</taxon>
        <taxon>Hypocreales</taxon>
        <taxon>Hypocreaceae</taxon>
        <taxon>Trichoderma</taxon>
    </lineage>
</organism>
<dbReference type="Pfam" id="PF00082">
    <property type="entry name" value="Peptidase_S8"/>
    <property type="match status" value="1"/>
</dbReference>
<feature type="active site" description="Charge relay system" evidence="6 7">
    <location>
        <position position="230"/>
    </location>
</feature>
<dbReference type="SUPFAM" id="SSF52743">
    <property type="entry name" value="Subtilisin-like"/>
    <property type="match status" value="1"/>
</dbReference>
<reference evidence="14" key="1">
    <citation type="journal article" date="2015" name="Genome Announc.">
        <title>Draft whole-genome sequence of the biocontrol agent Trichoderma harzianum T6776.</title>
        <authorList>
            <person name="Baroncelli R."/>
            <person name="Piaggeschi G."/>
            <person name="Fiorini L."/>
            <person name="Bertolini E."/>
            <person name="Zapparata A."/>
            <person name="Pe M.E."/>
            <person name="Sarrocco S."/>
            <person name="Vannacci G."/>
        </authorList>
    </citation>
    <scope>NUCLEOTIDE SEQUENCE [LARGE SCALE GENOMIC DNA]</scope>
    <source>
        <strain evidence="14">T6776</strain>
    </source>
</reference>
<dbReference type="InterPro" id="IPR023828">
    <property type="entry name" value="Peptidase_S8_Ser-AS"/>
</dbReference>
<dbReference type="InterPro" id="IPR015500">
    <property type="entry name" value="Peptidase_S8_subtilisin-rel"/>
</dbReference>
<evidence type="ECO:0000256" key="10">
    <source>
        <dbReference type="SAM" id="SignalP"/>
    </source>
</evidence>
<dbReference type="InterPro" id="IPR036852">
    <property type="entry name" value="Peptidase_S8/S53_dom_sf"/>
</dbReference>
<evidence type="ECO:0000256" key="7">
    <source>
        <dbReference type="PROSITE-ProRule" id="PRU01240"/>
    </source>
</evidence>
<evidence type="ECO:0000313" key="13">
    <source>
        <dbReference type="EMBL" id="KKP02958.1"/>
    </source>
</evidence>
<gene>
    <name evidence="13" type="ORF">THAR02_04935</name>
</gene>
<dbReference type="PROSITE" id="PS51892">
    <property type="entry name" value="SUBTILASE"/>
    <property type="match status" value="1"/>
</dbReference>
<keyword evidence="5 7" id="KW-0720">Serine protease</keyword>
<evidence type="ECO:0000256" key="1">
    <source>
        <dbReference type="ARBA" id="ARBA00011073"/>
    </source>
</evidence>
<protein>
    <submittedName>
        <fullName evidence="13">Peptidase</fullName>
    </submittedName>
</protein>
<dbReference type="GO" id="GO:0004252">
    <property type="term" value="F:serine-type endopeptidase activity"/>
    <property type="evidence" value="ECO:0007669"/>
    <property type="project" value="UniProtKB-UniRule"/>
</dbReference>
<comment type="caution">
    <text evidence="13">The sequence shown here is derived from an EMBL/GenBank/DDBJ whole genome shotgun (WGS) entry which is preliminary data.</text>
</comment>
<dbReference type="OrthoDB" id="10256524at2759"/>
<dbReference type="GO" id="GO:0006508">
    <property type="term" value="P:proteolysis"/>
    <property type="evidence" value="ECO:0007669"/>
    <property type="project" value="UniProtKB-KW"/>
</dbReference>
<dbReference type="Gene3D" id="3.40.50.200">
    <property type="entry name" value="Peptidase S8/S53 domain"/>
    <property type="match status" value="2"/>
</dbReference>
<accession>A0A0F9XRV7</accession>
<evidence type="ECO:0000256" key="8">
    <source>
        <dbReference type="RuleBase" id="RU003355"/>
    </source>
</evidence>
<dbReference type="PANTHER" id="PTHR43806:SF66">
    <property type="entry name" value="SERIN ENDOPEPTIDASE"/>
    <property type="match status" value="1"/>
</dbReference>
<keyword evidence="4 7" id="KW-0378">Hydrolase</keyword>
<dbReference type="InterPro" id="IPR010435">
    <property type="entry name" value="C5a/SBT2-like_Fn3"/>
</dbReference>
<evidence type="ECO:0000256" key="3">
    <source>
        <dbReference type="ARBA" id="ARBA00022729"/>
    </source>
</evidence>
<keyword evidence="2 7" id="KW-0645">Protease</keyword>
<evidence type="ECO:0000256" key="5">
    <source>
        <dbReference type="ARBA" id="ARBA00022825"/>
    </source>
</evidence>
<dbReference type="GO" id="GO:0016020">
    <property type="term" value="C:membrane"/>
    <property type="evidence" value="ECO:0007669"/>
    <property type="project" value="InterPro"/>
</dbReference>
<dbReference type="CDD" id="cd07489">
    <property type="entry name" value="Peptidases_S8_5"/>
    <property type="match status" value="1"/>
</dbReference>
<dbReference type="PROSITE" id="PS00138">
    <property type="entry name" value="SUBTILASE_SER"/>
    <property type="match status" value="1"/>
</dbReference>
<feature type="domain" description="C5a peptidase/Subtilisin-like protease SBT2-like Fn3-like" evidence="12">
    <location>
        <begin position="637"/>
        <end position="752"/>
    </location>
</feature>
<feature type="signal peptide" evidence="10">
    <location>
        <begin position="1"/>
        <end position="17"/>
    </location>
</feature>
<keyword evidence="3 10" id="KW-0732">Signal</keyword>
<evidence type="ECO:0000259" key="11">
    <source>
        <dbReference type="Pfam" id="PF00082"/>
    </source>
</evidence>
<evidence type="ECO:0000256" key="2">
    <source>
        <dbReference type="ARBA" id="ARBA00022670"/>
    </source>
</evidence>
<evidence type="ECO:0000259" key="12">
    <source>
        <dbReference type="Pfam" id="PF06280"/>
    </source>
</evidence>
<feature type="compositionally biased region" description="Low complexity" evidence="9">
    <location>
        <begin position="125"/>
        <end position="140"/>
    </location>
</feature>
<dbReference type="InterPro" id="IPR034187">
    <property type="entry name" value="Peptidases_S8_5"/>
</dbReference>
<comment type="similarity">
    <text evidence="1 7 8">Belongs to the peptidase S8 family.</text>
</comment>
<feature type="region of interest" description="Disordered" evidence="9">
    <location>
        <begin position="115"/>
        <end position="144"/>
    </location>
</feature>
<dbReference type="PANTHER" id="PTHR43806">
    <property type="entry name" value="PEPTIDASE S8"/>
    <property type="match status" value="1"/>
</dbReference>
<feature type="active site" description="Charge relay system" evidence="6 7">
    <location>
        <position position="563"/>
    </location>
</feature>
<name>A0A0F9XRV7_TRIHA</name>
<evidence type="ECO:0000256" key="6">
    <source>
        <dbReference type="PIRSR" id="PIRSR615500-1"/>
    </source>
</evidence>
<dbReference type="InterPro" id="IPR000209">
    <property type="entry name" value="Peptidase_S8/S53_dom"/>
</dbReference>
<sequence length="951" mass="101498">MKVKAAFSLLAVTGSAASLSTVQPAQKPNITIVPNAYIIEFEPDFHPSLQPQQRFAQTPVGTKAGYQLRHEFNSVDIFSGVSVSFHADVDLESVRKANGVKNAWHVTIVPPPEPYYRNGSPKVKSASGSSQSTTGNSNTTLPNLRGVSGVNQPLLSVNIQKLHDEGIRGKGVQIGIIDSGVDYRHPALGGGFGPGYKIAFGYDFVGDDFDGTNAPMPSPDPLATCPEGGHGTHTLGILAMEDPDDVGFGLVGGAPDATIGAYRVLSCPGFGTSNDIIISAMLRAAEDGADVLSISLGIIGELWEALNPFDPVVTQLAQKGVAVVAAIGNFGPAIYSASIPGICQDALSVGAVENAVYQTHFQAHDEKGKSLDYISVLPFPGKSKQDIFVLGTGLGIPINDTIASGCYQPAWDAAANATVDWNTTILLVSWQDDCGTGWFQAQELGVTTIMAYLTSEDQLIELDEPENDGSPDTLYLTYDSSKAIVKAIQGLSPNETYSLQFISTGSQSQQLIVDPLGKFVTSFSSLGPTIEMTLHPKVASPGGTILSTWPLAAGGYAVVSGTSMATPLAAASYALLKSQFPHLTVAQLFDRLKTAASPLPEYNSTIPFTSTLRQGGGMLDVYAAVKADSTISPSEFSLRDSAHPSPQKITITNDSKKPNHYTFSHDPAAFLRAHENYLAGEPNFDTISAYTPHSVPASAQFSTTKLSLQPGESTTITVHITPQPDKYPYSTPVYSGFIKISSDNNVYTIPYMGLPYSRDTVGPITQNATTTIPYASPQVLSIPGDQQNVFSAQAATPNIDTYVWKANASDSIIPFLRIDIGLPSAHILYELVPANTTFVPTIYGFDPSVKIDYQDTPQPILPGFLGVPTYGTIQEYNLTDVEGSSATGFFYMFHTPTLSNNGVTYNFTSGDYRPLARALKWNGNETNPDDYESYLGPVIRANVPADVFPSR</sequence>
<dbReference type="InterPro" id="IPR023827">
    <property type="entry name" value="Peptidase_S8_Asp-AS"/>
</dbReference>
<dbReference type="EMBL" id="JOKZ01000129">
    <property type="protein sequence ID" value="KKP02958.1"/>
    <property type="molecule type" value="Genomic_DNA"/>
</dbReference>
<dbReference type="AlphaFoldDB" id="A0A0F9XRV7"/>
<dbReference type="InterPro" id="IPR050131">
    <property type="entry name" value="Peptidase_S8_subtilisin-like"/>
</dbReference>
<evidence type="ECO:0000256" key="4">
    <source>
        <dbReference type="ARBA" id="ARBA00022801"/>
    </source>
</evidence>
<dbReference type="PROSITE" id="PS00136">
    <property type="entry name" value="SUBTILASE_ASP"/>
    <property type="match status" value="1"/>
</dbReference>
<dbReference type="Proteomes" id="UP000034112">
    <property type="component" value="Unassembled WGS sequence"/>
</dbReference>
<dbReference type="PRINTS" id="PR00723">
    <property type="entry name" value="SUBTILISIN"/>
</dbReference>
<dbReference type="OMA" id="FLRAHEN"/>
<feature type="chain" id="PRO_5002530126" evidence="10">
    <location>
        <begin position="18"/>
        <end position="951"/>
    </location>
</feature>
<proteinExistence type="inferred from homology"/>
<feature type="domain" description="Peptidase S8/S53" evidence="11">
    <location>
        <begin position="169"/>
        <end position="597"/>
    </location>
</feature>
<dbReference type="Pfam" id="PF06280">
    <property type="entry name" value="fn3_5"/>
    <property type="match status" value="1"/>
</dbReference>
<feature type="active site" description="Charge relay system" evidence="6 7">
    <location>
        <position position="178"/>
    </location>
</feature>
<evidence type="ECO:0000256" key="9">
    <source>
        <dbReference type="SAM" id="MobiDB-lite"/>
    </source>
</evidence>